<evidence type="ECO:0000256" key="1">
    <source>
        <dbReference type="ARBA" id="ARBA00009477"/>
    </source>
</evidence>
<dbReference type="SUPFAM" id="SSF111369">
    <property type="entry name" value="HlyD-like secretion proteins"/>
    <property type="match status" value="1"/>
</dbReference>
<feature type="domain" description="YknX-like beta-barrel" evidence="6">
    <location>
        <begin position="229"/>
        <end position="307"/>
    </location>
</feature>
<evidence type="ECO:0000256" key="2">
    <source>
        <dbReference type="SAM" id="Coils"/>
    </source>
</evidence>
<dbReference type="GO" id="GO:1990281">
    <property type="term" value="C:efflux pump complex"/>
    <property type="evidence" value="ECO:0007669"/>
    <property type="project" value="TreeGrafter"/>
</dbReference>
<dbReference type="HOGENOM" id="CLU_018816_1_2_9"/>
<evidence type="ECO:0000259" key="6">
    <source>
        <dbReference type="Pfam" id="PF25990"/>
    </source>
</evidence>
<name>E6SJ54_THEM7</name>
<comment type="similarity">
    <text evidence="1">Belongs to the membrane fusion protein (MFP) (TC 8.A.1) family.</text>
</comment>
<dbReference type="GO" id="GO:0015562">
    <property type="term" value="F:efflux transmembrane transporter activity"/>
    <property type="evidence" value="ECO:0007669"/>
    <property type="project" value="TreeGrafter"/>
</dbReference>
<dbReference type="PANTHER" id="PTHR30469">
    <property type="entry name" value="MULTIDRUG RESISTANCE PROTEIN MDTA"/>
    <property type="match status" value="1"/>
</dbReference>
<dbReference type="AlphaFoldDB" id="E6SJ54"/>
<gene>
    <name evidence="7" type="ordered locus">Tmar_1996</name>
</gene>
<dbReference type="InterPro" id="IPR058636">
    <property type="entry name" value="Beta-barrel_YknX"/>
</dbReference>
<dbReference type="Gene3D" id="2.40.30.170">
    <property type="match status" value="1"/>
</dbReference>
<evidence type="ECO:0000259" key="4">
    <source>
        <dbReference type="Pfam" id="PF25984"/>
    </source>
</evidence>
<dbReference type="Pfam" id="PF25989">
    <property type="entry name" value="YknX_C"/>
    <property type="match status" value="1"/>
</dbReference>
<dbReference type="Proteomes" id="UP000008915">
    <property type="component" value="Chromosome"/>
</dbReference>
<organism evidence="7 8">
    <name type="scientific">Thermaerobacter marianensis (strain ATCC 700841 / DSM 12885 / JCM 10246 / 7p75a)</name>
    <dbReference type="NCBI Taxonomy" id="644966"/>
    <lineage>
        <taxon>Bacteria</taxon>
        <taxon>Bacillati</taxon>
        <taxon>Bacillota</taxon>
        <taxon>Clostridia</taxon>
        <taxon>Eubacteriales</taxon>
        <taxon>Clostridiales Family XVII. Incertae Sedis</taxon>
        <taxon>Thermaerobacter</taxon>
    </lineage>
</organism>
<keyword evidence="8" id="KW-1185">Reference proteome</keyword>
<dbReference type="Gene3D" id="2.40.420.20">
    <property type="match status" value="1"/>
</dbReference>
<dbReference type="Pfam" id="PF25984">
    <property type="entry name" value="BSH_YknX"/>
    <property type="match status" value="1"/>
</dbReference>
<protein>
    <submittedName>
        <fullName evidence="7">Efflux transporter, RND family, MFP subunit</fullName>
    </submittedName>
</protein>
<evidence type="ECO:0000313" key="7">
    <source>
        <dbReference type="EMBL" id="ADU52078.1"/>
    </source>
</evidence>
<evidence type="ECO:0000259" key="5">
    <source>
        <dbReference type="Pfam" id="PF25989"/>
    </source>
</evidence>
<keyword evidence="2" id="KW-0175">Coiled coil</keyword>
<dbReference type="OrthoDB" id="9810430at2"/>
<evidence type="ECO:0000313" key="8">
    <source>
        <dbReference type="Proteomes" id="UP000008915"/>
    </source>
</evidence>
<dbReference type="InterPro" id="IPR058637">
    <property type="entry name" value="YknX-like_C"/>
</dbReference>
<dbReference type="PANTHER" id="PTHR30469:SF15">
    <property type="entry name" value="HLYD FAMILY OF SECRETION PROTEINS"/>
    <property type="match status" value="1"/>
</dbReference>
<reference evidence="8" key="2">
    <citation type="journal article" date="2010" name="Stand. Genomic Sci.">
        <title>Complete genome sequence of Thermaerobacter marianensis type strain (7p75aT).</title>
        <authorList>
            <person name="Han C."/>
            <person name="Gu W."/>
            <person name="Zhang X."/>
            <person name="Lapidus A."/>
            <person name="Nolan M."/>
            <person name="Copeland A."/>
            <person name="Lucas S."/>
            <person name="Glavina Del Rio T."/>
            <person name="Tice H."/>
            <person name="Cheng J."/>
            <person name="Tapia R."/>
            <person name="Goodwin L."/>
            <person name="Pitluck S."/>
            <person name="Pagani I."/>
            <person name="Ivanova N."/>
            <person name="Mavromatis K."/>
            <person name="Mikhailova N."/>
            <person name="Pati A."/>
            <person name="Chen A."/>
            <person name="Palaniappan K."/>
            <person name="Land M."/>
            <person name="Hauser L."/>
            <person name="Chang Y."/>
            <person name="Jeffries C."/>
            <person name="Schneider S."/>
            <person name="Rohde M."/>
            <person name="Goker M."/>
            <person name="Pukall R."/>
            <person name="Woyke T."/>
            <person name="Bristow J."/>
            <person name="Eisen J."/>
            <person name="Markowitz V."/>
            <person name="Hugenholtz P."/>
            <person name="Kyrpides N."/>
            <person name="Klenk H."/>
            <person name="Detter J."/>
        </authorList>
    </citation>
    <scope>NUCLEOTIDE SEQUENCE [LARGE SCALE GENOMIC DNA]</scope>
    <source>
        <strain evidence="8">ATCC 700841 / DSM 12885 / JCM 10246 / 7p75a</strain>
    </source>
</reference>
<feature type="region of interest" description="Disordered" evidence="3">
    <location>
        <begin position="130"/>
        <end position="152"/>
    </location>
</feature>
<dbReference type="RefSeq" id="WP_013496378.1">
    <property type="nucleotide sequence ID" value="NC_014831.1"/>
</dbReference>
<dbReference type="eggNOG" id="COG0845">
    <property type="taxonomic scope" value="Bacteria"/>
</dbReference>
<evidence type="ECO:0000256" key="3">
    <source>
        <dbReference type="SAM" id="MobiDB-lite"/>
    </source>
</evidence>
<sequence>MNRRLWRLLVVYLLLAAAAAGTVGVAIARSRHPDSRPIQAVHPQRRPMEDVIFANGRVAPRHQQKVLPRPGLAVESIPVEEGQTVKKGDVLVRYAAGELEGQVRQAELALQRAQLEHRRAQGQLERARACARENGTRGEAAQGPPDEPAPPDHCIGSVPEAEAELQVELARLGVEQARWQLEQARRQLAGAEVRSELDGVVLQVADPEGDLLQGAGGPLVTVGTLEELVVDLVVPELDGVRVRSGQKVRILSDAFPDATWEGTVERVGALVVTRTGMGGRQETGVPVTVALPQGTPLKPGYTVNLEIVVEARQALAVPLSALVGTDGAEVWVIHDGRAVRRPIEVGVSDAEWAEVRSGLTPEDWVVVDPPADLRPGDTVRLVARERQEAAGDEGEPGARD</sequence>
<dbReference type="InterPro" id="IPR006143">
    <property type="entry name" value="RND_pump_MFP"/>
</dbReference>
<dbReference type="KEGG" id="tmr:Tmar_1996"/>
<feature type="domain" description="YknX-like barrel-sandwich hybrid" evidence="4">
    <location>
        <begin position="74"/>
        <end position="223"/>
    </location>
</feature>
<dbReference type="Gene3D" id="1.10.287.470">
    <property type="entry name" value="Helix hairpin bin"/>
    <property type="match status" value="1"/>
</dbReference>
<proteinExistence type="inferred from homology"/>
<feature type="domain" description="YknX-like C-terminal permuted SH3-like" evidence="5">
    <location>
        <begin position="314"/>
        <end position="380"/>
    </location>
</feature>
<accession>E6SJ54</accession>
<dbReference type="NCBIfam" id="TIGR01730">
    <property type="entry name" value="RND_mfp"/>
    <property type="match status" value="1"/>
</dbReference>
<dbReference type="InterPro" id="IPR058639">
    <property type="entry name" value="BSH_YknX-like"/>
</dbReference>
<dbReference type="STRING" id="644966.Tmar_1996"/>
<dbReference type="Pfam" id="PF25990">
    <property type="entry name" value="Beta-barrel_YknX"/>
    <property type="match status" value="1"/>
</dbReference>
<reference evidence="7 8" key="1">
    <citation type="journal article" date="2010" name="Stand. Genomic Sci.">
        <title>Complete genome sequence of Thermaerobacter marianensis type strain (7p75a).</title>
        <authorList>
            <person name="Han C."/>
            <person name="Gu W."/>
            <person name="Zhang X."/>
            <person name="Lapidus A."/>
            <person name="Nolan M."/>
            <person name="Copeland A."/>
            <person name="Lucas S."/>
            <person name="Del Rio T.G."/>
            <person name="Tice H."/>
            <person name="Cheng J.F."/>
            <person name="Tapia R."/>
            <person name="Goodwin L."/>
            <person name="Pitluck S."/>
            <person name="Pagani I."/>
            <person name="Ivanova N."/>
            <person name="Mavromatis K."/>
            <person name="Mikhailova N."/>
            <person name="Pati A."/>
            <person name="Chen A."/>
            <person name="Palaniappan K."/>
            <person name="Land M."/>
            <person name="Hauser L."/>
            <person name="Chang Y.J."/>
            <person name="Jeffries C.D."/>
            <person name="Schneider S."/>
            <person name="Rohde M."/>
            <person name="Goker M."/>
            <person name="Pukall R."/>
            <person name="Woyke T."/>
            <person name="Bristow J."/>
            <person name="Eisen J.A."/>
            <person name="Markowitz V."/>
            <person name="Hugenholtz P."/>
            <person name="Kyrpides N.C."/>
            <person name="Klenk H.P."/>
            <person name="Detter J.C."/>
        </authorList>
    </citation>
    <scope>NUCLEOTIDE SEQUENCE [LARGE SCALE GENOMIC DNA]</scope>
    <source>
        <strain evidence="8">ATCC 700841 / DSM 12885 / JCM 10246 / 7p75a</strain>
    </source>
</reference>
<dbReference type="EMBL" id="CP002344">
    <property type="protein sequence ID" value="ADU52078.1"/>
    <property type="molecule type" value="Genomic_DNA"/>
</dbReference>
<feature type="coiled-coil region" evidence="2">
    <location>
        <begin position="96"/>
        <end position="130"/>
    </location>
</feature>
<dbReference type="Gene3D" id="2.40.50.100">
    <property type="match status" value="1"/>
</dbReference>